<dbReference type="AlphaFoldDB" id="A0A084VJD4"/>
<evidence type="ECO:0000313" key="4">
    <source>
        <dbReference type="Proteomes" id="UP000030765"/>
    </source>
</evidence>
<dbReference type="Proteomes" id="UP000030765">
    <property type="component" value="Unassembled WGS sequence"/>
</dbReference>
<feature type="compositionally biased region" description="Polar residues" evidence="1">
    <location>
        <begin position="40"/>
        <end position="51"/>
    </location>
</feature>
<keyword evidence="4" id="KW-1185">Reference proteome</keyword>
<gene>
    <name evidence="2" type="ORF">ZHAS_00005351</name>
</gene>
<name>A0A084VJD4_ANOSI</name>
<evidence type="ECO:0000313" key="2">
    <source>
        <dbReference type="EMBL" id="KFB38078.1"/>
    </source>
</evidence>
<evidence type="ECO:0000313" key="3">
    <source>
        <dbReference type="EnsemblMetazoa" id="ASIC005351-PA"/>
    </source>
</evidence>
<protein>
    <submittedName>
        <fullName evidence="2 3">Uncharacterized protein</fullName>
    </submittedName>
</protein>
<evidence type="ECO:0000256" key="1">
    <source>
        <dbReference type="SAM" id="MobiDB-lite"/>
    </source>
</evidence>
<dbReference type="EMBL" id="ATLV01013539">
    <property type="status" value="NOT_ANNOTATED_CDS"/>
    <property type="molecule type" value="Genomic_DNA"/>
</dbReference>
<accession>A0A084VJD4</accession>
<dbReference type="EnsemblMetazoa" id="ASIC005351-RA">
    <property type="protein sequence ID" value="ASIC005351-PA"/>
    <property type="gene ID" value="ASIC005351"/>
</dbReference>
<sequence length="65" mass="6979">MGKDWRCSHASASIRLSCATECASVRLLAVVDANLTPSGNAQDIAQATNGNEENEPLNWKSTFKV</sequence>
<reference evidence="3" key="2">
    <citation type="submission" date="2020-05" db="UniProtKB">
        <authorList>
            <consortium name="EnsemblMetazoa"/>
        </authorList>
    </citation>
    <scope>IDENTIFICATION</scope>
</reference>
<dbReference type="EMBL" id="KE524867">
    <property type="protein sequence ID" value="KFB38078.1"/>
    <property type="molecule type" value="Genomic_DNA"/>
</dbReference>
<feature type="region of interest" description="Disordered" evidence="1">
    <location>
        <begin position="40"/>
        <end position="65"/>
    </location>
</feature>
<proteinExistence type="predicted"/>
<dbReference type="VEuPathDB" id="VectorBase:ASIC005351"/>
<organism evidence="2">
    <name type="scientific">Anopheles sinensis</name>
    <name type="common">Mosquito</name>
    <dbReference type="NCBI Taxonomy" id="74873"/>
    <lineage>
        <taxon>Eukaryota</taxon>
        <taxon>Metazoa</taxon>
        <taxon>Ecdysozoa</taxon>
        <taxon>Arthropoda</taxon>
        <taxon>Hexapoda</taxon>
        <taxon>Insecta</taxon>
        <taxon>Pterygota</taxon>
        <taxon>Neoptera</taxon>
        <taxon>Endopterygota</taxon>
        <taxon>Diptera</taxon>
        <taxon>Nematocera</taxon>
        <taxon>Culicoidea</taxon>
        <taxon>Culicidae</taxon>
        <taxon>Anophelinae</taxon>
        <taxon>Anopheles</taxon>
    </lineage>
</organism>
<reference evidence="2 4" key="1">
    <citation type="journal article" date="2014" name="BMC Genomics">
        <title>Genome sequence of Anopheles sinensis provides insight into genetics basis of mosquito competence for malaria parasites.</title>
        <authorList>
            <person name="Zhou D."/>
            <person name="Zhang D."/>
            <person name="Ding G."/>
            <person name="Shi L."/>
            <person name="Hou Q."/>
            <person name="Ye Y."/>
            <person name="Xu Y."/>
            <person name="Zhou H."/>
            <person name="Xiong C."/>
            <person name="Li S."/>
            <person name="Yu J."/>
            <person name="Hong S."/>
            <person name="Yu X."/>
            <person name="Zou P."/>
            <person name="Chen C."/>
            <person name="Chang X."/>
            <person name="Wang W."/>
            <person name="Lv Y."/>
            <person name="Sun Y."/>
            <person name="Ma L."/>
            <person name="Shen B."/>
            <person name="Zhu C."/>
        </authorList>
    </citation>
    <scope>NUCLEOTIDE SEQUENCE [LARGE SCALE GENOMIC DNA]</scope>
</reference>